<keyword evidence="1" id="KW-0812">Transmembrane</keyword>
<protein>
    <recommendedName>
        <fullName evidence="4">Spore germination protein</fullName>
    </recommendedName>
</protein>
<feature type="transmembrane region" description="Helical" evidence="1">
    <location>
        <begin position="7"/>
        <end position="26"/>
    </location>
</feature>
<feature type="transmembrane region" description="Helical" evidence="1">
    <location>
        <begin position="110"/>
        <end position="128"/>
    </location>
</feature>
<feature type="transmembrane region" description="Helical" evidence="1">
    <location>
        <begin position="339"/>
        <end position="358"/>
    </location>
</feature>
<feature type="transmembrane region" description="Helical" evidence="1">
    <location>
        <begin position="211"/>
        <end position="233"/>
    </location>
</feature>
<dbReference type="Proteomes" id="UP000193834">
    <property type="component" value="Unassembled WGS sequence"/>
</dbReference>
<dbReference type="RefSeq" id="WP_085493123.1">
    <property type="nucleotide sequence ID" value="NZ_FXAZ01000001.1"/>
</dbReference>
<keyword evidence="1" id="KW-0472">Membrane</keyword>
<dbReference type="OrthoDB" id="2930450at2"/>
<evidence type="ECO:0000256" key="1">
    <source>
        <dbReference type="SAM" id="Phobius"/>
    </source>
</evidence>
<dbReference type="STRING" id="1852522.SAMN06295960_0917"/>
<keyword evidence="1" id="KW-1133">Transmembrane helix</keyword>
<evidence type="ECO:0000313" key="3">
    <source>
        <dbReference type="Proteomes" id="UP000193834"/>
    </source>
</evidence>
<feature type="transmembrane region" description="Helical" evidence="1">
    <location>
        <begin position="264"/>
        <end position="290"/>
    </location>
</feature>
<feature type="transmembrane region" description="Helical" evidence="1">
    <location>
        <begin position="74"/>
        <end position="98"/>
    </location>
</feature>
<feature type="transmembrane region" description="Helical" evidence="1">
    <location>
        <begin position="311"/>
        <end position="327"/>
    </location>
</feature>
<feature type="transmembrane region" description="Helical" evidence="1">
    <location>
        <begin position="32"/>
        <end position="53"/>
    </location>
</feature>
<proteinExistence type="predicted"/>
<name>A0A1X7IYI9_9BACL</name>
<dbReference type="EMBL" id="FXAZ01000001">
    <property type="protein sequence ID" value="SMG19495.1"/>
    <property type="molecule type" value="Genomic_DNA"/>
</dbReference>
<evidence type="ECO:0008006" key="4">
    <source>
        <dbReference type="Google" id="ProtNLM"/>
    </source>
</evidence>
<reference evidence="2 3" key="1">
    <citation type="submission" date="2017-04" db="EMBL/GenBank/DDBJ databases">
        <authorList>
            <person name="Afonso C.L."/>
            <person name="Miller P.J."/>
            <person name="Scott M.A."/>
            <person name="Spackman E."/>
            <person name="Goraichik I."/>
            <person name="Dimitrov K.M."/>
            <person name="Suarez D.L."/>
            <person name="Swayne D.E."/>
        </authorList>
    </citation>
    <scope>NUCLEOTIDE SEQUENCE [LARGE SCALE GENOMIC DNA]</scope>
    <source>
        <strain evidence="2 3">11</strain>
    </source>
</reference>
<sequence>MNHYRLGLIGIAMLITPIVYLPRFFIEARFTGAIPAIILAAMTGSLISIWFLHSMKQSRGLTVLEVIKKQVPSYLGWPLHVCMSITGYVGGALVLITMSSVTMRFINPTMDIHVLLLCFLLAGGWSALRSSRALMFGMEYWILLCVPLLFFLWFKSVSNTMFDWDAVLMLTDYVKITPSWQLIFVGSFIFTGFISFYVFKEAAKWQASIHEAWMIPLAGVIVFCGFFFIPFGVHGTQAVEHYNYIWMNTADSIQLKHGMIERGVFIYLAVYMIISLLFISISWYSAAAWLMNGVLASAAYSPKKTRRIQQLVVVVMTVVAFAGGHYMNEQQLFLFTKYWFFARFIVDVILVWIVGSAVKRSKLSL</sequence>
<gene>
    <name evidence="2" type="ORF">SAMN06295960_0917</name>
</gene>
<feature type="transmembrane region" description="Helical" evidence="1">
    <location>
        <begin position="178"/>
        <end position="199"/>
    </location>
</feature>
<evidence type="ECO:0000313" key="2">
    <source>
        <dbReference type="EMBL" id="SMG19495.1"/>
    </source>
</evidence>
<accession>A0A1X7IYI9</accession>
<keyword evidence="3" id="KW-1185">Reference proteome</keyword>
<feature type="transmembrane region" description="Helical" evidence="1">
    <location>
        <begin position="140"/>
        <end position="158"/>
    </location>
</feature>
<organism evidence="2 3">
    <name type="scientific">Paenibacillus aquistagni</name>
    <dbReference type="NCBI Taxonomy" id="1852522"/>
    <lineage>
        <taxon>Bacteria</taxon>
        <taxon>Bacillati</taxon>
        <taxon>Bacillota</taxon>
        <taxon>Bacilli</taxon>
        <taxon>Bacillales</taxon>
        <taxon>Paenibacillaceae</taxon>
        <taxon>Paenibacillus</taxon>
    </lineage>
</organism>
<dbReference type="AlphaFoldDB" id="A0A1X7IYI9"/>